<evidence type="ECO:0000313" key="7">
    <source>
        <dbReference type="Proteomes" id="UP000827549"/>
    </source>
</evidence>
<feature type="region of interest" description="Disordered" evidence="4">
    <location>
        <begin position="1"/>
        <end position="24"/>
    </location>
</feature>
<organism evidence="6 7">
    <name type="scientific">Vanrija pseudolonga</name>
    <dbReference type="NCBI Taxonomy" id="143232"/>
    <lineage>
        <taxon>Eukaryota</taxon>
        <taxon>Fungi</taxon>
        <taxon>Dikarya</taxon>
        <taxon>Basidiomycota</taxon>
        <taxon>Agaricomycotina</taxon>
        <taxon>Tremellomycetes</taxon>
        <taxon>Trichosporonales</taxon>
        <taxon>Trichosporonaceae</taxon>
        <taxon>Vanrija</taxon>
    </lineage>
</organism>
<dbReference type="InterPro" id="IPR011990">
    <property type="entry name" value="TPR-like_helical_dom_sf"/>
</dbReference>
<evidence type="ECO:0000256" key="4">
    <source>
        <dbReference type="SAM" id="MobiDB-lite"/>
    </source>
</evidence>
<dbReference type="Pfam" id="PF18972">
    <property type="entry name" value="Wheel"/>
    <property type="match status" value="1"/>
</dbReference>
<comment type="similarity">
    <text evidence="3">Belongs to the TTC4 family.</text>
</comment>
<protein>
    <submittedName>
        <fullName evidence="6">Hsp70/Hsp90 co-chaperone cns1</fullName>
    </submittedName>
</protein>
<dbReference type="SUPFAM" id="SSF48452">
    <property type="entry name" value="TPR-like"/>
    <property type="match status" value="1"/>
</dbReference>
<dbReference type="GO" id="GO:0006457">
    <property type="term" value="P:protein folding"/>
    <property type="evidence" value="ECO:0007669"/>
    <property type="project" value="TreeGrafter"/>
</dbReference>
<reference evidence="6" key="1">
    <citation type="submission" date="2023-10" db="EMBL/GenBank/DDBJ databases">
        <authorList>
            <person name="Noh H."/>
        </authorList>
    </citation>
    <scope>NUCLEOTIDE SEQUENCE</scope>
    <source>
        <strain evidence="6">DUCC4014</strain>
    </source>
</reference>
<dbReference type="GO" id="GO:0005634">
    <property type="term" value="C:nucleus"/>
    <property type="evidence" value="ECO:0007669"/>
    <property type="project" value="TreeGrafter"/>
</dbReference>
<gene>
    <name evidence="6" type="primary">cns1</name>
    <name evidence="6" type="ORF">LOC62_02G003035</name>
</gene>
<dbReference type="Gene3D" id="1.25.40.10">
    <property type="entry name" value="Tetratricopeptide repeat domain"/>
    <property type="match status" value="1"/>
</dbReference>
<dbReference type="Proteomes" id="UP000827549">
    <property type="component" value="Chromosome 2"/>
</dbReference>
<dbReference type="GO" id="GO:0051879">
    <property type="term" value="F:Hsp90 protein binding"/>
    <property type="evidence" value="ECO:0007669"/>
    <property type="project" value="InterPro"/>
</dbReference>
<name>A0AAF1BPK0_9TREE</name>
<dbReference type="PANTHER" id="PTHR46035:SF1">
    <property type="entry name" value="TETRATRICOPEPTIDE REPEAT PROTEIN 4"/>
    <property type="match status" value="1"/>
</dbReference>
<dbReference type="GeneID" id="87806281"/>
<accession>A0AAF1BPK0</accession>
<evidence type="ECO:0000256" key="3">
    <source>
        <dbReference type="ARBA" id="ARBA00023602"/>
    </source>
</evidence>
<dbReference type="EMBL" id="CP086715">
    <property type="protein sequence ID" value="WOO79513.1"/>
    <property type="molecule type" value="Genomic_DNA"/>
</dbReference>
<keyword evidence="2" id="KW-0802">TPR repeat</keyword>
<dbReference type="InterPro" id="IPR044059">
    <property type="entry name" value="Csn1/TTC4_wheel"/>
</dbReference>
<evidence type="ECO:0000313" key="6">
    <source>
        <dbReference type="EMBL" id="WOO79513.1"/>
    </source>
</evidence>
<dbReference type="GO" id="GO:0030544">
    <property type="term" value="F:Hsp70 protein binding"/>
    <property type="evidence" value="ECO:0007669"/>
    <property type="project" value="TreeGrafter"/>
</dbReference>
<sequence>MAETTKPERTSAGSSAADAAPAPDSIDKILGAMTSARAASGPAAKERKPVTYDEFQKVLDSTPLFMKETPVGMEDDYVLEALKTLVFDGDGDEVALNFKNHGNELYAQKSYKDAVAAYTQGLDAAPKDPALRTSLLNNRAACNVALRNYGQVLKDTSAIIALSATLGTDAPPKALYRAAQALVALDKWDEAEDVITRGRALKGEDKNKAWAELETLCEGSKRRVLGNAERERRAPLQRAALHRAIVAHGLVLLKSASPPDNPHPLDFDPAAVPDIPLYPPSKAEAWVPPPANTPLIFPVFLLYPQHNTSDLITHFHEDTSFEDQLGAIFPKTASSTSPPPWSEWDNKHEYYVDNLAVYVETAQKRLLKVGKEITLREVLAKAQLPPKDGKPRDGVVLRDGLLSFVVLVRGKEEREWIDNFKKARDGK</sequence>
<evidence type="ECO:0000256" key="2">
    <source>
        <dbReference type="ARBA" id="ARBA00022803"/>
    </source>
</evidence>
<evidence type="ECO:0000256" key="1">
    <source>
        <dbReference type="ARBA" id="ARBA00022737"/>
    </source>
</evidence>
<keyword evidence="7" id="KW-1185">Reference proteome</keyword>
<dbReference type="RefSeq" id="XP_062625545.1">
    <property type="nucleotide sequence ID" value="XM_062769560.1"/>
</dbReference>
<dbReference type="SMART" id="SM00028">
    <property type="entry name" value="TPR"/>
    <property type="match status" value="3"/>
</dbReference>
<feature type="compositionally biased region" description="Low complexity" evidence="4">
    <location>
        <begin position="11"/>
        <end position="24"/>
    </location>
</feature>
<feature type="domain" description="Cns1/TTC4 wheel" evidence="5">
    <location>
        <begin position="292"/>
        <end position="420"/>
    </location>
</feature>
<evidence type="ECO:0000259" key="5">
    <source>
        <dbReference type="Pfam" id="PF18972"/>
    </source>
</evidence>
<keyword evidence="1" id="KW-0677">Repeat</keyword>
<dbReference type="InterPro" id="IPR019734">
    <property type="entry name" value="TPR_rpt"/>
</dbReference>
<dbReference type="AlphaFoldDB" id="A0AAF1BPK0"/>
<proteinExistence type="inferred from homology"/>
<dbReference type="PANTHER" id="PTHR46035">
    <property type="entry name" value="TETRATRICOPEPTIDE REPEAT PROTEIN 4"/>
    <property type="match status" value="1"/>
</dbReference>
<dbReference type="GO" id="GO:0005829">
    <property type="term" value="C:cytosol"/>
    <property type="evidence" value="ECO:0007669"/>
    <property type="project" value="TreeGrafter"/>
</dbReference>